<keyword evidence="10 12" id="KW-1133">Transmembrane helix</keyword>
<accession>A0ABU4HQZ2</accession>
<evidence type="ECO:0000256" key="6">
    <source>
        <dbReference type="ARBA" id="ARBA00022723"/>
    </source>
</evidence>
<feature type="domain" description="E3 Ubiquitin ligase MUL1-like" evidence="13">
    <location>
        <begin position="101"/>
        <end position="251"/>
    </location>
</feature>
<dbReference type="Pfam" id="PF12483">
    <property type="entry name" value="GIDE"/>
    <property type="match status" value="1"/>
</dbReference>
<comment type="catalytic activity">
    <reaction evidence="1">
        <text>S-ubiquitinyl-[E2 ubiquitin-conjugating enzyme]-L-cysteine + [acceptor protein]-L-lysine = [E2 ubiquitin-conjugating enzyme]-L-cysteine + N(6)-ubiquitinyl-[acceptor protein]-L-lysine.</text>
        <dbReference type="EC" id="2.3.2.27"/>
    </reaction>
</comment>
<evidence type="ECO:0000256" key="5">
    <source>
        <dbReference type="ARBA" id="ARBA00022692"/>
    </source>
</evidence>
<comment type="caution">
    <text evidence="14">The sequence shown here is derived from an EMBL/GenBank/DDBJ whole genome shotgun (WGS) entry which is preliminary data.</text>
</comment>
<dbReference type="EC" id="2.3.2.27" evidence="3"/>
<evidence type="ECO:0000256" key="3">
    <source>
        <dbReference type="ARBA" id="ARBA00012483"/>
    </source>
</evidence>
<keyword evidence="11 12" id="KW-0472">Membrane</keyword>
<feature type="transmembrane region" description="Helical" evidence="12">
    <location>
        <begin position="239"/>
        <end position="263"/>
    </location>
</feature>
<evidence type="ECO:0000256" key="1">
    <source>
        <dbReference type="ARBA" id="ARBA00000900"/>
    </source>
</evidence>
<evidence type="ECO:0000256" key="8">
    <source>
        <dbReference type="ARBA" id="ARBA00022786"/>
    </source>
</evidence>
<dbReference type="EMBL" id="JAWSTH010000039">
    <property type="protein sequence ID" value="MDW5595742.1"/>
    <property type="molecule type" value="Genomic_DNA"/>
</dbReference>
<evidence type="ECO:0000313" key="15">
    <source>
        <dbReference type="Proteomes" id="UP001284601"/>
    </source>
</evidence>
<keyword evidence="5 12" id="KW-0812">Transmembrane</keyword>
<evidence type="ECO:0000256" key="10">
    <source>
        <dbReference type="ARBA" id="ARBA00022989"/>
    </source>
</evidence>
<evidence type="ECO:0000313" key="14">
    <source>
        <dbReference type="EMBL" id="MDW5595742.1"/>
    </source>
</evidence>
<evidence type="ECO:0000256" key="9">
    <source>
        <dbReference type="ARBA" id="ARBA00022833"/>
    </source>
</evidence>
<dbReference type="InterPro" id="IPR022170">
    <property type="entry name" value="MUL1-like"/>
</dbReference>
<name>A0ABU4HQZ2_9ACTN</name>
<organism evidence="14 15">
    <name type="scientific">Conexibacter stalactiti</name>
    <dbReference type="NCBI Taxonomy" id="1940611"/>
    <lineage>
        <taxon>Bacteria</taxon>
        <taxon>Bacillati</taxon>
        <taxon>Actinomycetota</taxon>
        <taxon>Thermoleophilia</taxon>
        <taxon>Solirubrobacterales</taxon>
        <taxon>Conexibacteraceae</taxon>
        <taxon>Conexibacter</taxon>
    </lineage>
</organism>
<keyword evidence="15" id="KW-1185">Reference proteome</keyword>
<evidence type="ECO:0000256" key="4">
    <source>
        <dbReference type="ARBA" id="ARBA00022679"/>
    </source>
</evidence>
<keyword evidence="9" id="KW-0862">Zinc</keyword>
<comment type="subcellular location">
    <subcellularLocation>
        <location evidence="2">Membrane</location>
        <topology evidence="2">Multi-pass membrane protein</topology>
    </subcellularLocation>
</comment>
<protein>
    <recommendedName>
        <fullName evidence="3">RING-type E3 ubiquitin transferase</fullName>
        <ecNumber evidence="3">2.3.2.27</ecNumber>
    </recommendedName>
</protein>
<sequence>MFFAFAGAAIVLFLLAWFCLRSARGQEAKASALTLTDTSTCGEIAELAKSVGSEVGAGSFSQRCEVIGLAELDGGGVHAPETRADVVWHRTRVTHRWYEMERTTDSRGKTSTRRVEKSDVVSDYSSEIAFAVADGSGRVLVKALGAEIDEPEKSVDRMDGVGSDVATSFTSLLLGGGQSGTIGFEVEEWVLRPGTRIYVHGEVGDDGGRLVFGAGDGRLLVSTRSEREIVAGHRSGAKWLKVGAIAAVTLGAASIVAAIVSLFA</sequence>
<evidence type="ECO:0000256" key="7">
    <source>
        <dbReference type="ARBA" id="ARBA00022771"/>
    </source>
</evidence>
<gene>
    <name evidence="14" type="ORF">R7226_15435</name>
</gene>
<keyword evidence="8" id="KW-0833">Ubl conjugation pathway</keyword>
<reference evidence="15" key="1">
    <citation type="submission" date="2023-07" db="EMBL/GenBank/DDBJ databases">
        <title>Conexibacter stalactiti sp. nov., isolated from stalactites in a lava cave and emended description of the genus Conexibacter.</title>
        <authorList>
            <person name="Lee S.D."/>
        </authorList>
    </citation>
    <scope>NUCLEOTIDE SEQUENCE [LARGE SCALE GENOMIC DNA]</scope>
    <source>
        <strain evidence="15">KCTC 39840</strain>
    </source>
</reference>
<evidence type="ECO:0000259" key="13">
    <source>
        <dbReference type="Pfam" id="PF12483"/>
    </source>
</evidence>
<evidence type="ECO:0000256" key="2">
    <source>
        <dbReference type="ARBA" id="ARBA00004141"/>
    </source>
</evidence>
<proteinExistence type="predicted"/>
<dbReference type="Proteomes" id="UP001284601">
    <property type="component" value="Unassembled WGS sequence"/>
</dbReference>
<dbReference type="RefSeq" id="WP_318598080.1">
    <property type="nucleotide sequence ID" value="NZ_JAWSTH010000039.1"/>
</dbReference>
<keyword evidence="7" id="KW-0863">Zinc-finger</keyword>
<evidence type="ECO:0000256" key="11">
    <source>
        <dbReference type="ARBA" id="ARBA00023136"/>
    </source>
</evidence>
<evidence type="ECO:0000256" key="12">
    <source>
        <dbReference type="SAM" id="Phobius"/>
    </source>
</evidence>
<keyword evidence="6" id="KW-0479">Metal-binding</keyword>
<keyword evidence="4" id="KW-0808">Transferase</keyword>